<dbReference type="EMBL" id="BEZZ01101891">
    <property type="protein sequence ID" value="GCC43489.1"/>
    <property type="molecule type" value="Genomic_DNA"/>
</dbReference>
<accession>A0A401TLJ1</accession>
<proteinExistence type="predicted"/>
<evidence type="ECO:0000313" key="3">
    <source>
        <dbReference type="Proteomes" id="UP000287033"/>
    </source>
</evidence>
<feature type="non-terminal residue" evidence="2">
    <location>
        <position position="68"/>
    </location>
</feature>
<keyword evidence="3" id="KW-1185">Reference proteome</keyword>
<name>A0A401TLJ1_CHIPU</name>
<feature type="non-terminal residue" evidence="2">
    <location>
        <position position="1"/>
    </location>
</feature>
<organism evidence="2 3">
    <name type="scientific">Chiloscyllium punctatum</name>
    <name type="common">Brownbanded bambooshark</name>
    <name type="synonym">Hemiscyllium punctatum</name>
    <dbReference type="NCBI Taxonomy" id="137246"/>
    <lineage>
        <taxon>Eukaryota</taxon>
        <taxon>Metazoa</taxon>
        <taxon>Chordata</taxon>
        <taxon>Craniata</taxon>
        <taxon>Vertebrata</taxon>
        <taxon>Chondrichthyes</taxon>
        <taxon>Elasmobranchii</taxon>
        <taxon>Galeomorphii</taxon>
        <taxon>Galeoidea</taxon>
        <taxon>Orectolobiformes</taxon>
        <taxon>Hemiscylliidae</taxon>
        <taxon>Chiloscyllium</taxon>
    </lineage>
</organism>
<dbReference type="AlphaFoldDB" id="A0A401TLJ1"/>
<evidence type="ECO:0000313" key="2">
    <source>
        <dbReference type="EMBL" id="GCC43489.1"/>
    </source>
</evidence>
<protein>
    <submittedName>
        <fullName evidence="2">Uncharacterized protein</fullName>
    </submittedName>
</protein>
<gene>
    <name evidence="2" type="ORF">chiPu_0027365</name>
</gene>
<reference evidence="2 3" key="1">
    <citation type="journal article" date="2018" name="Nat. Ecol. Evol.">
        <title>Shark genomes provide insights into elasmobranch evolution and the origin of vertebrates.</title>
        <authorList>
            <person name="Hara Y"/>
            <person name="Yamaguchi K"/>
            <person name="Onimaru K"/>
            <person name="Kadota M"/>
            <person name="Koyanagi M"/>
            <person name="Keeley SD"/>
            <person name="Tatsumi K"/>
            <person name="Tanaka K"/>
            <person name="Motone F"/>
            <person name="Kageyama Y"/>
            <person name="Nozu R"/>
            <person name="Adachi N"/>
            <person name="Nishimura O"/>
            <person name="Nakagawa R"/>
            <person name="Tanegashima C"/>
            <person name="Kiyatake I"/>
            <person name="Matsumoto R"/>
            <person name="Murakumo K"/>
            <person name="Nishida K"/>
            <person name="Terakita A"/>
            <person name="Kuratani S"/>
            <person name="Sato K"/>
            <person name="Hyodo S Kuraku.S."/>
        </authorList>
    </citation>
    <scope>NUCLEOTIDE SEQUENCE [LARGE SCALE GENOMIC DNA]</scope>
</reference>
<comment type="caution">
    <text evidence="2">The sequence shown here is derived from an EMBL/GenBank/DDBJ whole genome shotgun (WGS) entry which is preliminary data.</text>
</comment>
<dbReference type="Proteomes" id="UP000287033">
    <property type="component" value="Unassembled WGS sequence"/>
</dbReference>
<sequence length="68" mass="8059">ASWWSDRSDAWALPVQEAEALEVAQKGFEELEFQWLERLSSVEEEKETQNQRLQHELSLSQKRVADRE</sequence>
<evidence type="ECO:0000256" key="1">
    <source>
        <dbReference type="SAM" id="Coils"/>
    </source>
</evidence>
<feature type="coiled-coil region" evidence="1">
    <location>
        <begin position="36"/>
        <end position="63"/>
    </location>
</feature>
<keyword evidence="1" id="KW-0175">Coiled coil</keyword>